<dbReference type="AlphaFoldDB" id="A0A345UGI0"/>
<name>A0A345UGI0_9BACT</name>
<dbReference type="KEGG" id="cprv:CYPRO_0294"/>
<sequence length="176" mass="19312">MAPICYSRYFILLVITSIALTAWSCSKENPVNVLPDEVAGTYDFSRYEFVPLAAAIQPANVLDTLVAANTFLRLTEGGQFLLNYQFLNSPESIIAGSFTLDANQIQLQPSPGSEARLASLLLQTPIRFDRVTVPGEIRDGLEMANSQTVDLNSFSDQYEGLPPVPGVLFINLIPRN</sequence>
<accession>A0A345UGI0</accession>
<evidence type="ECO:0000313" key="1">
    <source>
        <dbReference type="EMBL" id="AXI99581.1"/>
    </source>
</evidence>
<reference evidence="1 2" key="1">
    <citation type="submission" date="2018-03" db="EMBL/GenBank/DDBJ databases">
        <title>Phenotypic and genomic properties of Cyclonatronum proteinivorum gen. nov., sp. nov., a haloalkaliphilic bacteroidete from soda lakes possessing Na+-translocating rhodopsin.</title>
        <authorList>
            <person name="Toshchakov S.V."/>
            <person name="Korzhenkov A."/>
            <person name="Samarov N.I."/>
            <person name="Kublanov I.V."/>
            <person name="Muntyan M.S."/>
            <person name="Sorokin D.Y."/>
        </authorList>
    </citation>
    <scope>NUCLEOTIDE SEQUENCE [LARGE SCALE GENOMIC DNA]</scope>
    <source>
        <strain evidence="1 2">Omega</strain>
    </source>
</reference>
<dbReference type="EMBL" id="CP027806">
    <property type="protein sequence ID" value="AXI99581.1"/>
    <property type="molecule type" value="Genomic_DNA"/>
</dbReference>
<dbReference type="RefSeq" id="WP_114982866.1">
    <property type="nucleotide sequence ID" value="NZ_CP027806.1"/>
</dbReference>
<evidence type="ECO:0000313" key="2">
    <source>
        <dbReference type="Proteomes" id="UP000254808"/>
    </source>
</evidence>
<dbReference type="OrthoDB" id="9974957at2"/>
<protein>
    <submittedName>
        <fullName evidence="1">Uncharacterized protein</fullName>
    </submittedName>
</protein>
<proteinExistence type="predicted"/>
<keyword evidence="2" id="KW-1185">Reference proteome</keyword>
<organism evidence="1 2">
    <name type="scientific">Cyclonatronum proteinivorum</name>
    <dbReference type="NCBI Taxonomy" id="1457365"/>
    <lineage>
        <taxon>Bacteria</taxon>
        <taxon>Pseudomonadati</taxon>
        <taxon>Balneolota</taxon>
        <taxon>Balneolia</taxon>
        <taxon>Balneolales</taxon>
        <taxon>Cyclonatronaceae</taxon>
        <taxon>Cyclonatronum</taxon>
    </lineage>
</organism>
<gene>
    <name evidence="1" type="ORF">CYPRO_0294</name>
</gene>
<dbReference type="Proteomes" id="UP000254808">
    <property type="component" value="Chromosome"/>
</dbReference>